<dbReference type="Gene3D" id="3.30.300.30">
    <property type="match status" value="1"/>
</dbReference>
<dbReference type="InterPro" id="IPR000873">
    <property type="entry name" value="AMP-dep_synth/lig_dom"/>
</dbReference>
<organism evidence="2 3">
    <name type="scientific">Calocera cornea HHB12733</name>
    <dbReference type="NCBI Taxonomy" id="1353952"/>
    <lineage>
        <taxon>Eukaryota</taxon>
        <taxon>Fungi</taxon>
        <taxon>Dikarya</taxon>
        <taxon>Basidiomycota</taxon>
        <taxon>Agaricomycotina</taxon>
        <taxon>Dacrymycetes</taxon>
        <taxon>Dacrymycetales</taxon>
        <taxon>Dacrymycetaceae</taxon>
        <taxon>Calocera</taxon>
    </lineage>
</organism>
<dbReference type="PANTHER" id="PTHR24096">
    <property type="entry name" value="LONG-CHAIN-FATTY-ACID--COA LIGASE"/>
    <property type="match status" value="1"/>
</dbReference>
<evidence type="ECO:0000259" key="1">
    <source>
        <dbReference type="Pfam" id="PF00501"/>
    </source>
</evidence>
<dbReference type="Pfam" id="PF00501">
    <property type="entry name" value="AMP-binding"/>
    <property type="match status" value="1"/>
</dbReference>
<protein>
    <submittedName>
        <fullName evidence="2">Acetyl-CoA synthetase-like protein</fullName>
    </submittedName>
</protein>
<dbReference type="SUPFAM" id="SSF56801">
    <property type="entry name" value="Acetyl-CoA synthetase-like"/>
    <property type="match status" value="1"/>
</dbReference>
<dbReference type="GO" id="GO:0016405">
    <property type="term" value="F:CoA-ligase activity"/>
    <property type="evidence" value="ECO:0007669"/>
    <property type="project" value="TreeGrafter"/>
</dbReference>
<name>A0A165DXR2_9BASI</name>
<dbReference type="PROSITE" id="PS00455">
    <property type="entry name" value="AMP_BINDING"/>
    <property type="match status" value="1"/>
</dbReference>
<evidence type="ECO:0000313" key="2">
    <source>
        <dbReference type="EMBL" id="KZT53757.1"/>
    </source>
</evidence>
<dbReference type="InterPro" id="IPR020845">
    <property type="entry name" value="AMP-binding_CS"/>
</dbReference>
<dbReference type="STRING" id="1353952.A0A165DXR2"/>
<dbReference type="InterPro" id="IPR045851">
    <property type="entry name" value="AMP-bd_C_sf"/>
</dbReference>
<dbReference type="PANTHER" id="PTHR24096:SF295">
    <property type="entry name" value="ACETYL-COA SYNTHETASE-LIKE PROTEIN"/>
    <property type="match status" value="1"/>
</dbReference>
<evidence type="ECO:0000313" key="3">
    <source>
        <dbReference type="Proteomes" id="UP000076842"/>
    </source>
</evidence>
<accession>A0A165DXR2</accession>
<dbReference type="Gene3D" id="3.40.50.12780">
    <property type="entry name" value="N-terminal domain of ligase-like"/>
    <property type="match status" value="1"/>
</dbReference>
<keyword evidence="3" id="KW-1185">Reference proteome</keyword>
<dbReference type="InterPro" id="IPR042099">
    <property type="entry name" value="ANL_N_sf"/>
</dbReference>
<sequence>MAQPSGSKSNVDYIPTDNLFAYTFLNREVNRRFDPSDDKVLFHEPVTLQDLTLARLRDDCLRVAKSLSQLVAWVPAKDDFGVPGAIVGPVVMIHLPNCCAFPVIFLGGLAAKCTMNLVSPVQSPKELAHVMSLVQPDVIFTQPGEAGEGILKKTFPLLSKDSVSPKIFTVEAAQYPTPSPPPHHLSSSNWLSLLDQDTSFRVEPMSAYEQAYRVACILWSSGTTGKSKGVMHSHRALVTSGSYWQKPSKEYSNNEVWIGLPPFYHIMGLETIMLLAPLYGAKVVVMRKFELETYLRLISKHRATYLNVAPPLALALAKTPLLDEPWCDLSSIRAVGCGAAPLGPDIIREFYRRTGIRILEGYGLSETGCFTYIPDQASPWEVVEKRIGYAGCVMDDVDVEVRDGTGKALPSGEPGEIMVRSNLQMMGYVRNPKATKEAFSKDGFVHTGDIGMINKERFVKIVDRIKDVIKYNGFQVSPVELDAVIGAMPSVLDVGTTSVYSDKHASELPIAYVVPRSAELIAAVKRGDKNSPGLKVFAEEVFNMVGEQCAYYKLLRGGIVLCDAVTKSPTGKILRRSLKHIKGIHIPYQNQPGMKAKL</sequence>
<dbReference type="InParanoid" id="A0A165DXR2"/>
<reference evidence="2 3" key="1">
    <citation type="journal article" date="2016" name="Mol. Biol. Evol.">
        <title>Comparative Genomics of Early-Diverging Mushroom-Forming Fungi Provides Insights into the Origins of Lignocellulose Decay Capabilities.</title>
        <authorList>
            <person name="Nagy L.G."/>
            <person name="Riley R."/>
            <person name="Tritt A."/>
            <person name="Adam C."/>
            <person name="Daum C."/>
            <person name="Floudas D."/>
            <person name="Sun H."/>
            <person name="Yadav J.S."/>
            <person name="Pangilinan J."/>
            <person name="Larsson K.H."/>
            <person name="Matsuura K."/>
            <person name="Barry K."/>
            <person name="Labutti K."/>
            <person name="Kuo R."/>
            <person name="Ohm R.A."/>
            <person name="Bhattacharya S.S."/>
            <person name="Shirouzu T."/>
            <person name="Yoshinaga Y."/>
            <person name="Martin F.M."/>
            <person name="Grigoriev I.V."/>
            <person name="Hibbett D.S."/>
        </authorList>
    </citation>
    <scope>NUCLEOTIDE SEQUENCE [LARGE SCALE GENOMIC DNA]</scope>
    <source>
        <strain evidence="2 3">HHB12733</strain>
    </source>
</reference>
<dbReference type="AlphaFoldDB" id="A0A165DXR2"/>
<gene>
    <name evidence="2" type="ORF">CALCODRAFT_519832</name>
</gene>
<dbReference type="EMBL" id="KV424029">
    <property type="protein sequence ID" value="KZT53757.1"/>
    <property type="molecule type" value="Genomic_DNA"/>
</dbReference>
<feature type="domain" description="AMP-dependent synthetase/ligase" evidence="1">
    <location>
        <begin position="87"/>
        <end position="428"/>
    </location>
</feature>
<proteinExistence type="predicted"/>
<dbReference type="Proteomes" id="UP000076842">
    <property type="component" value="Unassembled WGS sequence"/>
</dbReference>
<dbReference type="OrthoDB" id="6509636at2759"/>
<dbReference type="GO" id="GO:0019748">
    <property type="term" value="P:secondary metabolic process"/>
    <property type="evidence" value="ECO:0007669"/>
    <property type="project" value="TreeGrafter"/>
</dbReference>